<dbReference type="Proteomes" id="UP000024635">
    <property type="component" value="Unassembled WGS sequence"/>
</dbReference>
<gene>
    <name evidence="1" type="primary">Acey_s0661.g1276</name>
    <name evidence="1" type="ORF">Y032_0661g1276</name>
</gene>
<comment type="caution">
    <text evidence="1">The sequence shown here is derived from an EMBL/GenBank/DDBJ whole genome shotgun (WGS) entry which is preliminary data.</text>
</comment>
<dbReference type="EMBL" id="JARK01000261">
    <property type="protein sequence ID" value="EYC39347.1"/>
    <property type="molecule type" value="Genomic_DNA"/>
</dbReference>
<evidence type="ECO:0000313" key="1">
    <source>
        <dbReference type="EMBL" id="EYC39347.1"/>
    </source>
</evidence>
<reference evidence="2" key="1">
    <citation type="journal article" date="2015" name="Nat. Genet.">
        <title>The genome and transcriptome of the zoonotic hookworm Ancylostoma ceylanicum identify infection-specific gene families.</title>
        <authorList>
            <person name="Schwarz E.M."/>
            <person name="Hu Y."/>
            <person name="Antoshechkin I."/>
            <person name="Miller M.M."/>
            <person name="Sternberg P.W."/>
            <person name="Aroian R.V."/>
        </authorList>
    </citation>
    <scope>NUCLEOTIDE SEQUENCE</scope>
    <source>
        <strain evidence="2">HY135</strain>
    </source>
</reference>
<protein>
    <submittedName>
        <fullName evidence="1">Uncharacterized protein</fullName>
    </submittedName>
</protein>
<accession>A0A016WJ79</accession>
<proteinExistence type="predicted"/>
<name>A0A016WJ79_9BILA</name>
<dbReference type="Gene3D" id="2.40.50.780">
    <property type="match status" value="1"/>
</dbReference>
<keyword evidence="2" id="KW-1185">Reference proteome</keyword>
<organism evidence="1 2">
    <name type="scientific">Ancylostoma ceylanicum</name>
    <dbReference type="NCBI Taxonomy" id="53326"/>
    <lineage>
        <taxon>Eukaryota</taxon>
        <taxon>Metazoa</taxon>
        <taxon>Ecdysozoa</taxon>
        <taxon>Nematoda</taxon>
        <taxon>Chromadorea</taxon>
        <taxon>Rhabditida</taxon>
        <taxon>Rhabditina</taxon>
        <taxon>Rhabditomorpha</taxon>
        <taxon>Strongyloidea</taxon>
        <taxon>Ancylostomatidae</taxon>
        <taxon>Ancylostomatinae</taxon>
        <taxon>Ancylostoma</taxon>
    </lineage>
</organism>
<dbReference type="AlphaFoldDB" id="A0A016WJ79"/>
<evidence type="ECO:0000313" key="2">
    <source>
        <dbReference type="Proteomes" id="UP000024635"/>
    </source>
</evidence>
<sequence>MELPPVSEVHNSCLNIFRFRAEARLFIEMKSMIFIFTCFGIATLKTCPKISEISKEDIKGLSFVGLVKVLEQEARGNQDEEYIDYKVEYRDIYKFWRFKTSILGVRVGNFYKPNPIRIPTSPKDHCTARLEVGLYYVVGACNRMWNMKDALDKCHLGCHIDCVFARNLYIITDDEIKLLRSL</sequence>